<dbReference type="OMA" id="GNAPRNW"/>
<keyword evidence="3" id="KW-1185">Reference proteome</keyword>
<evidence type="ECO:0000259" key="1">
    <source>
        <dbReference type="PROSITE" id="PS50835"/>
    </source>
</evidence>
<dbReference type="InterPro" id="IPR007110">
    <property type="entry name" value="Ig-like_dom"/>
</dbReference>
<dbReference type="eggNOG" id="KOG3510">
    <property type="taxonomic scope" value="Eukaryota"/>
</dbReference>
<dbReference type="EMBL" id="JH432045">
    <property type="status" value="NOT_ANNOTATED_CDS"/>
    <property type="molecule type" value="Genomic_DNA"/>
</dbReference>
<evidence type="ECO:0000313" key="2">
    <source>
        <dbReference type="EnsemblMetazoa" id="SMAR011320-PA"/>
    </source>
</evidence>
<reference evidence="2" key="2">
    <citation type="submission" date="2015-02" db="UniProtKB">
        <authorList>
            <consortium name="EnsemblMetazoa"/>
        </authorList>
    </citation>
    <scope>IDENTIFICATION</scope>
</reference>
<dbReference type="PROSITE" id="PS50835">
    <property type="entry name" value="IG_LIKE"/>
    <property type="match status" value="1"/>
</dbReference>
<dbReference type="Gene3D" id="2.60.40.10">
    <property type="entry name" value="Immunoglobulins"/>
    <property type="match status" value="2"/>
</dbReference>
<dbReference type="STRING" id="126957.T1JC14"/>
<feature type="domain" description="Ig-like" evidence="1">
    <location>
        <begin position="6"/>
        <end position="98"/>
    </location>
</feature>
<reference evidence="3" key="1">
    <citation type="submission" date="2011-05" db="EMBL/GenBank/DDBJ databases">
        <authorList>
            <person name="Richards S.R."/>
            <person name="Qu J."/>
            <person name="Jiang H."/>
            <person name="Jhangiani S.N."/>
            <person name="Agravi P."/>
            <person name="Goodspeed R."/>
            <person name="Gross S."/>
            <person name="Mandapat C."/>
            <person name="Jackson L."/>
            <person name="Mathew T."/>
            <person name="Pu L."/>
            <person name="Thornton R."/>
            <person name="Saada N."/>
            <person name="Wilczek-Boney K.B."/>
            <person name="Lee S."/>
            <person name="Kovar C."/>
            <person name="Wu Y."/>
            <person name="Scherer S.E."/>
            <person name="Worley K.C."/>
            <person name="Muzny D.M."/>
            <person name="Gibbs R."/>
        </authorList>
    </citation>
    <scope>NUCLEOTIDE SEQUENCE</scope>
    <source>
        <strain evidence="3">Brora</strain>
    </source>
</reference>
<evidence type="ECO:0000313" key="3">
    <source>
        <dbReference type="Proteomes" id="UP000014500"/>
    </source>
</evidence>
<dbReference type="SUPFAM" id="SSF48726">
    <property type="entry name" value="Immunoglobulin"/>
    <property type="match status" value="2"/>
</dbReference>
<organism evidence="2 3">
    <name type="scientific">Strigamia maritima</name>
    <name type="common">European centipede</name>
    <name type="synonym">Geophilus maritimus</name>
    <dbReference type="NCBI Taxonomy" id="126957"/>
    <lineage>
        <taxon>Eukaryota</taxon>
        <taxon>Metazoa</taxon>
        <taxon>Ecdysozoa</taxon>
        <taxon>Arthropoda</taxon>
        <taxon>Myriapoda</taxon>
        <taxon>Chilopoda</taxon>
        <taxon>Pleurostigmophora</taxon>
        <taxon>Geophilomorpha</taxon>
        <taxon>Linotaeniidae</taxon>
        <taxon>Strigamia</taxon>
    </lineage>
</organism>
<accession>T1JC14</accession>
<dbReference type="EnsemblMetazoa" id="SMAR011320-RA">
    <property type="protein sequence ID" value="SMAR011320-PA"/>
    <property type="gene ID" value="SMAR011320"/>
</dbReference>
<dbReference type="Proteomes" id="UP000014500">
    <property type="component" value="Unassembled WGS sequence"/>
</dbReference>
<dbReference type="InterPro" id="IPR036179">
    <property type="entry name" value="Ig-like_dom_sf"/>
</dbReference>
<sequence length="218" mass="24001">AGVEIPSFIKTPPTAVEFSNSSGSILSCKTVQQDAKIQWVLKDGTLVNNVKGLREIDAEGNLIFQPFSAESFRQDVHATIYKCTATNNLGTVASHDVQVKAVVLQPYDVYVYDVYAMQGNTAVMRCHIPSFLSAYVNVTAWIRDSVVVIKSTDLDQKVYLDSKYSLIPTGELFVKDVDAKDAMTSFQCQTYNRLSKETVKSSTSGKLFVTEPQGNVPP</sequence>
<dbReference type="HOGENOM" id="CLU_101117_1_0_1"/>
<dbReference type="AlphaFoldDB" id="T1JC14"/>
<dbReference type="PhylomeDB" id="T1JC14"/>
<name>T1JC14_STRMM</name>
<protein>
    <recommendedName>
        <fullName evidence="1">Ig-like domain-containing protein</fullName>
    </recommendedName>
</protein>
<dbReference type="InterPro" id="IPR013783">
    <property type="entry name" value="Ig-like_fold"/>
</dbReference>
<proteinExistence type="predicted"/>